<accession>A0A1C4F6P7</accession>
<reference evidence="6 7" key="1">
    <citation type="submission" date="2016-08" db="EMBL/GenBank/DDBJ databases">
        <authorList>
            <person name="Seilhamer J.J."/>
        </authorList>
    </citation>
    <scope>NUCLEOTIDE SEQUENCE [LARGE SCALE GENOMIC DNA]</scope>
    <source>
        <strain evidence="6 7">A37T2</strain>
    </source>
</reference>
<evidence type="ECO:0000256" key="1">
    <source>
        <dbReference type="ARBA" id="ARBA00022741"/>
    </source>
</evidence>
<dbReference type="Gene3D" id="1.10.1420.10">
    <property type="match status" value="1"/>
</dbReference>
<dbReference type="InterPro" id="IPR045076">
    <property type="entry name" value="MutS"/>
</dbReference>
<dbReference type="Gene3D" id="3.40.50.300">
    <property type="entry name" value="P-loop containing nucleotide triphosphate hydrolases"/>
    <property type="match status" value="1"/>
</dbReference>
<protein>
    <submittedName>
        <fullName evidence="6">MutS domain V</fullName>
    </submittedName>
</protein>
<dbReference type="AlphaFoldDB" id="A0A1C4F6P7"/>
<dbReference type="PANTHER" id="PTHR11361">
    <property type="entry name" value="DNA MISMATCH REPAIR PROTEIN MUTS FAMILY MEMBER"/>
    <property type="match status" value="1"/>
</dbReference>
<proteinExistence type="predicted"/>
<dbReference type="RefSeq" id="WP_089713865.1">
    <property type="nucleotide sequence ID" value="NZ_FMAR01000012.1"/>
</dbReference>
<dbReference type="GO" id="GO:0140664">
    <property type="term" value="F:ATP-dependent DNA damage sensor activity"/>
    <property type="evidence" value="ECO:0007669"/>
    <property type="project" value="InterPro"/>
</dbReference>
<dbReference type="PANTHER" id="PTHR11361:SF99">
    <property type="entry name" value="DNA MISMATCH REPAIR PROTEIN"/>
    <property type="match status" value="1"/>
</dbReference>
<sequence>MQPTIIYEQKIGEIKVRLADAATRMKWLSFIRLLAFAAAVACVYKCFGPGAWLLAPVGVVAALVIFAYSLRRYQHALQYEALQKALLQLNEKELHLVLHHESRFDDGQAFSDEQHAFSGDLDLFGPASLYQHLNRTGTLSGSEQLASMLKMPLQQAAAITDVQDVVKDLAPKLDFRQLLAAQGSLTGEKAGDHDRLKAWLAMPLYFLPNKGLNILRFVSLVLTLTAIAVTIVLHNFYPLMVMLGCNTVLLVSIGKKVIVQHHQLGSQEKILYRFAEILLLIRNESFTVGGLQSQQEQAREADVALRKLARISSALDQRNNLLVPLFLGTFFLYDLHCAYALEKWKAQYRDQVPEWLAVIAQMEAWNSLATFAYNHPTYAYPVLNEAEKGIVAAGLCHPLIAPEACVKNDCVLTGNTQFLIITGSNMSGKSTFLRSVGANLVLAMCGAPVGADSFLFAPMEVMTSMRIKDSIAKHTSYFQAELLRLQQIVFALQKGQRVFIILDEILKGTNSEDKLSGSRKLVEQFLQYNCLGMIATHDLELGQLESTHPQQVKNYCFESTISDAGLFFDYRIRKGIARNKNATFLMEQLGII</sequence>
<gene>
    <name evidence="6" type="ORF">GA0116948_11240</name>
</gene>
<evidence type="ECO:0000256" key="4">
    <source>
        <dbReference type="SAM" id="Phobius"/>
    </source>
</evidence>
<organism evidence="6 7">
    <name type="scientific">Chitinophaga costaii</name>
    <dbReference type="NCBI Taxonomy" id="1335309"/>
    <lineage>
        <taxon>Bacteria</taxon>
        <taxon>Pseudomonadati</taxon>
        <taxon>Bacteroidota</taxon>
        <taxon>Chitinophagia</taxon>
        <taxon>Chitinophagales</taxon>
        <taxon>Chitinophagaceae</taxon>
        <taxon>Chitinophaga</taxon>
    </lineage>
</organism>
<evidence type="ECO:0000256" key="3">
    <source>
        <dbReference type="ARBA" id="ARBA00023125"/>
    </source>
</evidence>
<dbReference type="EMBL" id="FMAR01000012">
    <property type="protein sequence ID" value="SCC51462.1"/>
    <property type="molecule type" value="Genomic_DNA"/>
</dbReference>
<evidence type="ECO:0000256" key="2">
    <source>
        <dbReference type="ARBA" id="ARBA00022840"/>
    </source>
</evidence>
<dbReference type="SUPFAM" id="SSF52540">
    <property type="entry name" value="P-loop containing nucleoside triphosphate hydrolases"/>
    <property type="match status" value="1"/>
</dbReference>
<feature type="domain" description="DNA mismatch repair proteins mutS family" evidence="5">
    <location>
        <begin position="416"/>
        <end position="587"/>
    </location>
</feature>
<keyword evidence="1" id="KW-0547">Nucleotide-binding</keyword>
<keyword evidence="4" id="KW-0812">Transmembrane</keyword>
<feature type="transmembrane region" description="Helical" evidence="4">
    <location>
        <begin position="214"/>
        <end position="233"/>
    </location>
</feature>
<dbReference type="SMART" id="SM00534">
    <property type="entry name" value="MUTSac"/>
    <property type="match status" value="1"/>
</dbReference>
<dbReference type="OrthoDB" id="9802448at2"/>
<keyword evidence="2" id="KW-0067">ATP-binding</keyword>
<dbReference type="InterPro" id="IPR027417">
    <property type="entry name" value="P-loop_NTPase"/>
</dbReference>
<dbReference type="GO" id="GO:0005829">
    <property type="term" value="C:cytosol"/>
    <property type="evidence" value="ECO:0007669"/>
    <property type="project" value="TreeGrafter"/>
</dbReference>
<feature type="transmembrane region" description="Helical" evidence="4">
    <location>
        <begin position="50"/>
        <end position="70"/>
    </location>
</feature>
<keyword evidence="4" id="KW-0472">Membrane</keyword>
<keyword evidence="7" id="KW-1185">Reference proteome</keyword>
<dbReference type="SUPFAM" id="SSF48334">
    <property type="entry name" value="DNA repair protein MutS, domain III"/>
    <property type="match status" value="1"/>
</dbReference>
<feature type="transmembrane region" description="Helical" evidence="4">
    <location>
        <begin position="27"/>
        <end position="44"/>
    </location>
</feature>
<name>A0A1C4F6P7_9BACT</name>
<evidence type="ECO:0000313" key="7">
    <source>
        <dbReference type="Proteomes" id="UP000242818"/>
    </source>
</evidence>
<evidence type="ECO:0000313" key="6">
    <source>
        <dbReference type="EMBL" id="SCC51462.1"/>
    </source>
</evidence>
<dbReference type="Proteomes" id="UP000242818">
    <property type="component" value="Unassembled WGS sequence"/>
</dbReference>
<dbReference type="GO" id="GO:0030983">
    <property type="term" value="F:mismatched DNA binding"/>
    <property type="evidence" value="ECO:0007669"/>
    <property type="project" value="InterPro"/>
</dbReference>
<dbReference type="InterPro" id="IPR036187">
    <property type="entry name" value="DNA_mismatch_repair_MutS_sf"/>
</dbReference>
<evidence type="ECO:0000259" key="5">
    <source>
        <dbReference type="SMART" id="SM00534"/>
    </source>
</evidence>
<dbReference type="Pfam" id="PF00488">
    <property type="entry name" value="MutS_V"/>
    <property type="match status" value="1"/>
</dbReference>
<dbReference type="STRING" id="1335309.GA0116948_11240"/>
<dbReference type="GO" id="GO:0006298">
    <property type="term" value="P:mismatch repair"/>
    <property type="evidence" value="ECO:0007669"/>
    <property type="project" value="InterPro"/>
</dbReference>
<keyword evidence="4" id="KW-1133">Transmembrane helix</keyword>
<dbReference type="InterPro" id="IPR000432">
    <property type="entry name" value="DNA_mismatch_repair_MutS_C"/>
</dbReference>
<dbReference type="GO" id="GO:0005524">
    <property type="term" value="F:ATP binding"/>
    <property type="evidence" value="ECO:0007669"/>
    <property type="project" value="UniProtKB-KW"/>
</dbReference>
<keyword evidence="3" id="KW-0238">DNA-binding</keyword>